<keyword evidence="3" id="KW-1185">Reference proteome</keyword>
<comment type="caution">
    <text evidence="2">The sequence shown here is derived from an EMBL/GenBank/DDBJ whole genome shotgun (WGS) entry which is preliminary data.</text>
</comment>
<dbReference type="InterPro" id="IPR013096">
    <property type="entry name" value="Cupin_2"/>
</dbReference>
<dbReference type="Gene3D" id="2.60.120.10">
    <property type="entry name" value="Jelly Rolls"/>
    <property type="match status" value="1"/>
</dbReference>
<feature type="domain" description="Cupin type-2" evidence="1">
    <location>
        <begin position="55"/>
        <end position="121"/>
    </location>
</feature>
<accession>A0A918ARM7</accession>
<dbReference type="Pfam" id="PF07883">
    <property type="entry name" value="Cupin_2"/>
    <property type="match status" value="1"/>
</dbReference>
<dbReference type="PANTHER" id="PTHR36440:SF1">
    <property type="entry name" value="PUTATIVE (AFU_ORTHOLOGUE AFUA_8G07350)-RELATED"/>
    <property type="match status" value="1"/>
</dbReference>
<dbReference type="PANTHER" id="PTHR36440">
    <property type="entry name" value="PUTATIVE (AFU_ORTHOLOGUE AFUA_8G07350)-RELATED"/>
    <property type="match status" value="1"/>
</dbReference>
<evidence type="ECO:0000313" key="2">
    <source>
        <dbReference type="EMBL" id="GGP66538.1"/>
    </source>
</evidence>
<evidence type="ECO:0000259" key="1">
    <source>
        <dbReference type="Pfam" id="PF07883"/>
    </source>
</evidence>
<dbReference type="InterPro" id="IPR053146">
    <property type="entry name" value="QDO-like"/>
</dbReference>
<sequence>MTFFPPTADDPAWTARRAVIVPSGEGETRVINGDVFTVKLRAALSTGSLGFLEADVPPGIGADPHAHGTEDEAFYLVSGDVEFLNGDTRRLCRAGDFVFIPRGTRHGYTNVGSGTAKLLVFFTPGGAEDFWLEVGEPPTPRNIGVPWNEEQFKAIEDPLRRYNMTMYPEEFAPHRRNGKE</sequence>
<evidence type="ECO:0000313" key="3">
    <source>
        <dbReference type="Proteomes" id="UP000639606"/>
    </source>
</evidence>
<organism evidence="2 3">
    <name type="scientific">Saccharothrix coeruleofusca</name>
    <dbReference type="NCBI Taxonomy" id="33919"/>
    <lineage>
        <taxon>Bacteria</taxon>
        <taxon>Bacillati</taxon>
        <taxon>Actinomycetota</taxon>
        <taxon>Actinomycetes</taxon>
        <taxon>Pseudonocardiales</taxon>
        <taxon>Pseudonocardiaceae</taxon>
        <taxon>Saccharothrix</taxon>
    </lineage>
</organism>
<name>A0A918ARM7_9PSEU</name>
<dbReference type="AlphaFoldDB" id="A0A918ARM7"/>
<dbReference type="SUPFAM" id="SSF51182">
    <property type="entry name" value="RmlC-like cupins"/>
    <property type="match status" value="1"/>
</dbReference>
<dbReference type="InterPro" id="IPR014710">
    <property type="entry name" value="RmlC-like_jellyroll"/>
</dbReference>
<reference evidence="2" key="2">
    <citation type="submission" date="2020-09" db="EMBL/GenBank/DDBJ databases">
        <authorList>
            <person name="Sun Q."/>
            <person name="Ohkuma M."/>
        </authorList>
    </citation>
    <scope>NUCLEOTIDE SEQUENCE</scope>
    <source>
        <strain evidence="2">JCM 3313</strain>
    </source>
</reference>
<reference evidence="2" key="1">
    <citation type="journal article" date="2014" name="Int. J. Syst. Evol. Microbiol.">
        <title>Complete genome sequence of Corynebacterium casei LMG S-19264T (=DSM 44701T), isolated from a smear-ripened cheese.</title>
        <authorList>
            <consortium name="US DOE Joint Genome Institute (JGI-PGF)"/>
            <person name="Walter F."/>
            <person name="Albersmeier A."/>
            <person name="Kalinowski J."/>
            <person name="Ruckert C."/>
        </authorList>
    </citation>
    <scope>NUCLEOTIDE SEQUENCE</scope>
    <source>
        <strain evidence="2">JCM 3313</strain>
    </source>
</reference>
<dbReference type="EMBL" id="BMRG01000009">
    <property type="protein sequence ID" value="GGP66538.1"/>
    <property type="molecule type" value="Genomic_DNA"/>
</dbReference>
<gene>
    <name evidence="2" type="ORF">GCM10010185_44090</name>
</gene>
<proteinExistence type="predicted"/>
<protein>
    <recommendedName>
        <fullName evidence="1">Cupin type-2 domain-containing protein</fullName>
    </recommendedName>
</protein>
<dbReference type="InterPro" id="IPR011051">
    <property type="entry name" value="RmlC_Cupin_sf"/>
</dbReference>
<dbReference type="RefSeq" id="WP_189225194.1">
    <property type="nucleotide sequence ID" value="NZ_BMRG01000009.1"/>
</dbReference>
<dbReference type="Proteomes" id="UP000639606">
    <property type="component" value="Unassembled WGS sequence"/>
</dbReference>